<feature type="region of interest" description="Disordered" evidence="1">
    <location>
        <begin position="698"/>
        <end position="726"/>
    </location>
</feature>
<feature type="compositionally biased region" description="Basic and acidic residues" evidence="1">
    <location>
        <begin position="533"/>
        <end position="547"/>
    </location>
</feature>
<organism evidence="2 3">
    <name type="scientific">Cichlidogyrus casuarinus</name>
    <dbReference type="NCBI Taxonomy" id="1844966"/>
    <lineage>
        <taxon>Eukaryota</taxon>
        <taxon>Metazoa</taxon>
        <taxon>Spiralia</taxon>
        <taxon>Lophotrochozoa</taxon>
        <taxon>Platyhelminthes</taxon>
        <taxon>Monogenea</taxon>
        <taxon>Monopisthocotylea</taxon>
        <taxon>Dactylogyridea</taxon>
        <taxon>Ancyrocephalidae</taxon>
        <taxon>Cichlidogyrus</taxon>
    </lineage>
</organism>
<evidence type="ECO:0000256" key="1">
    <source>
        <dbReference type="SAM" id="MobiDB-lite"/>
    </source>
</evidence>
<feature type="region of interest" description="Disordered" evidence="1">
    <location>
        <begin position="252"/>
        <end position="292"/>
    </location>
</feature>
<feature type="region of interest" description="Disordered" evidence="1">
    <location>
        <begin position="198"/>
        <end position="219"/>
    </location>
</feature>
<dbReference type="AlphaFoldDB" id="A0ABD2Q4M4"/>
<accession>A0ABD2Q4M4</accession>
<reference evidence="2 3" key="1">
    <citation type="submission" date="2024-11" db="EMBL/GenBank/DDBJ databases">
        <title>Adaptive evolution of stress response genes in parasites aligns with host niche diversity.</title>
        <authorList>
            <person name="Hahn C."/>
            <person name="Resl P."/>
        </authorList>
    </citation>
    <scope>NUCLEOTIDE SEQUENCE [LARGE SCALE GENOMIC DNA]</scope>
    <source>
        <strain evidence="2">EGGRZ-B1_66</strain>
        <tissue evidence="2">Body</tissue>
    </source>
</reference>
<keyword evidence="3" id="KW-1185">Reference proteome</keyword>
<feature type="compositionally biased region" description="Low complexity" evidence="1">
    <location>
        <begin position="398"/>
        <end position="422"/>
    </location>
</feature>
<name>A0ABD2Q4M4_9PLAT</name>
<evidence type="ECO:0000313" key="2">
    <source>
        <dbReference type="EMBL" id="KAL3314097.1"/>
    </source>
</evidence>
<feature type="region of interest" description="Disordered" evidence="1">
    <location>
        <begin position="386"/>
        <end position="424"/>
    </location>
</feature>
<feature type="compositionally biased region" description="Polar residues" evidence="1">
    <location>
        <begin position="278"/>
        <end position="292"/>
    </location>
</feature>
<proteinExistence type="predicted"/>
<sequence length="726" mass="79342">MDYTTRPGNNGVDLVLNVSTVRMRQEYFNRFLQHSRRYHTRINQLMQTMFGQDAATESTPPGDSQSPERNQQTSEAPPTEPARPTTRTPPMSLDDLANLCESYRLTSATTNEFLLQMEVMLRAESSRQVIAHPHRPSTEATDAPPPEDSNSPPTLSEEQVQHLRQLDNIRCISRLAHLNAHMLHMLSDFSVVTLRNRRQLPEEQTPSSSRATEETETLPSDAIIAGNYPRKSLSANHSDTLIHARLNFETGDQVPSAEPVPPEPVATTVQPPPTSQTNTAPIQSTAGTTNNDDGLANRLADGLVQVLRPAITGFPGMIGQASVFPLVTFSANQTTPVGWRDTVHPADTIIIPPTMAQYMPRQVLRFHDPFLNCRCENWHPRMRRFVPSAGSTPRPTQTTRASSEAAAPETAANANTTTGSSTDPIQAQFAIDPMTGTGIGAIQFTPQDLLNGSVPGGQEIAGMFADFIRTDGSVPVAPDFLPVPTDLLRNLVSSTLSNLNLVANHTQAAEPTPPVTMECQAQSDEDVYLDAEEHPMEEGSGENKEPEEPMPSWIPKPELVLGPDEMALEPNPDAIFVMNNSPASSSSPGSQGAEVWHTSVPSSWISVIERDNRQPRPTGGMQRPSDAYIVGMSAKRRKILADEKAELGLTEPTIEKVASSCIAEASNSSQDVLQGLEMGVGDDLRDAMSGFVHQSISQRVSHDPDYNPTRFPNIQGFLRQDKQQSD</sequence>
<protein>
    <submittedName>
        <fullName evidence="2">Uncharacterized protein</fullName>
    </submittedName>
</protein>
<feature type="region of interest" description="Disordered" evidence="1">
    <location>
        <begin position="53"/>
        <end position="93"/>
    </location>
</feature>
<gene>
    <name evidence="2" type="ORF">Ciccas_007291</name>
</gene>
<evidence type="ECO:0000313" key="3">
    <source>
        <dbReference type="Proteomes" id="UP001626550"/>
    </source>
</evidence>
<feature type="region of interest" description="Disordered" evidence="1">
    <location>
        <begin position="133"/>
        <end position="156"/>
    </location>
</feature>
<feature type="region of interest" description="Disordered" evidence="1">
    <location>
        <begin position="533"/>
        <end position="553"/>
    </location>
</feature>
<dbReference type="Proteomes" id="UP001626550">
    <property type="component" value="Unassembled WGS sequence"/>
</dbReference>
<feature type="compositionally biased region" description="Polar residues" evidence="1">
    <location>
        <begin position="53"/>
        <end position="74"/>
    </location>
</feature>
<dbReference type="EMBL" id="JBJKFK010001097">
    <property type="protein sequence ID" value="KAL3314097.1"/>
    <property type="molecule type" value="Genomic_DNA"/>
</dbReference>
<comment type="caution">
    <text evidence="2">The sequence shown here is derived from an EMBL/GenBank/DDBJ whole genome shotgun (WGS) entry which is preliminary data.</text>
</comment>
<feature type="compositionally biased region" description="Pro residues" evidence="1">
    <location>
        <begin position="258"/>
        <end position="274"/>
    </location>
</feature>